<reference evidence="2" key="2">
    <citation type="submission" date="2017-06" db="EMBL/GenBank/DDBJ databases">
        <title>WGS assembly of Brachypodium distachyon.</title>
        <authorList>
            <consortium name="The International Brachypodium Initiative"/>
            <person name="Lucas S."/>
            <person name="Harmon-Smith M."/>
            <person name="Lail K."/>
            <person name="Tice H."/>
            <person name="Grimwood J."/>
            <person name="Bruce D."/>
            <person name="Barry K."/>
            <person name="Shu S."/>
            <person name="Lindquist E."/>
            <person name="Wang M."/>
            <person name="Pitluck S."/>
            <person name="Vogel J.P."/>
            <person name="Garvin D.F."/>
            <person name="Mockler T.C."/>
            <person name="Schmutz J."/>
            <person name="Rokhsar D."/>
            <person name="Bevan M.W."/>
        </authorList>
    </citation>
    <scope>NUCLEOTIDE SEQUENCE</scope>
    <source>
        <strain evidence="2">Bd21</strain>
    </source>
</reference>
<sequence>MSFSKQEEEVVSSPNRRASALSATSPGSVRMLMCKFSGWKGGRSSKLEGSNLIPIYYTEWNT</sequence>
<dbReference type="Gramene" id="PNT63257">
    <property type="protein sequence ID" value="PNT63257"/>
    <property type="gene ID" value="BRADI_4g13523v3"/>
</dbReference>
<evidence type="ECO:0000313" key="3">
    <source>
        <dbReference type="EnsemblPlants" id="PNT63257"/>
    </source>
</evidence>
<evidence type="ECO:0000313" key="2">
    <source>
        <dbReference type="EMBL" id="PNT63257.1"/>
    </source>
</evidence>
<gene>
    <name evidence="2" type="ORF">BRADI_4g13523v3</name>
</gene>
<organism evidence="2">
    <name type="scientific">Brachypodium distachyon</name>
    <name type="common">Purple false brome</name>
    <name type="synonym">Trachynia distachya</name>
    <dbReference type="NCBI Taxonomy" id="15368"/>
    <lineage>
        <taxon>Eukaryota</taxon>
        <taxon>Viridiplantae</taxon>
        <taxon>Streptophyta</taxon>
        <taxon>Embryophyta</taxon>
        <taxon>Tracheophyta</taxon>
        <taxon>Spermatophyta</taxon>
        <taxon>Magnoliopsida</taxon>
        <taxon>Liliopsida</taxon>
        <taxon>Poales</taxon>
        <taxon>Poaceae</taxon>
        <taxon>BOP clade</taxon>
        <taxon>Pooideae</taxon>
        <taxon>Stipodae</taxon>
        <taxon>Brachypodieae</taxon>
        <taxon>Brachypodium</taxon>
    </lineage>
</organism>
<dbReference type="AlphaFoldDB" id="A0A2K2CMK2"/>
<dbReference type="EMBL" id="CM000883">
    <property type="protein sequence ID" value="PNT63257.1"/>
    <property type="molecule type" value="Genomic_DNA"/>
</dbReference>
<protein>
    <submittedName>
        <fullName evidence="2 3">Uncharacterized protein</fullName>
    </submittedName>
</protein>
<dbReference type="EnsemblPlants" id="PNT63257">
    <property type="protein sequence ID" value="PNT63257"/>
    <property type="gene ID" value="BRADI_4g13523v3"/>
</dbReference>
<dbReference type="InParanoid" id="A0A2K2CMK2"/>
<dbReference type="Proteomes" id="UP000008810">
    <property type="component" value="Chromosome 4"/>
</dbReference>
<accession>A0A2K2CMK2</accession>
<evidence type="ECO:0000313" key="4">
    <source>
        <dbReference type="Proteomes" id="UP000008810"/>
    </source>
</evidence>
<feature type="region of interest" description="Disordered" evidence="1">
    <location>
        <begin position="1"/>
        <end position="25"/>
    </location>
</feature>
<evidence type="ECO:0000256" key="1">
    <source>
        <dbReference type="SAM" id="MobiDB-lite"/>
    </source>
</evidence>
<name>A0A2K2CMK2_BRADI</name>
<proteinExistence type="predicted"/>
<reference evidence="3" key="3">
    <citation type="submission" date="2018-08" db="UniProtKB">
        <authorList>
            <consortium name="EnsemblPlants"/>
        </authorList>
    </citation>
    <scope>IDENTIFICATION</scope>
    <source>
        <strain evidence="3">cv. Bd21</strain>
    </source>
</reference>
<reference evidence="2 3" key="1">
    <citation type="journal article" date="2010" name="Nature">
        <title>Genome sequencing and analysis of the model grass Brachypodium distachyon.</title>
        <authorList>
            <consortium name="International Brachypodium Initiative"/>
        </authorList>
    </citation>
    <scope>NUCLEOTIDE SEQUENCE [LARGE SCALE GENOMIC DNA]</scope>
    <source>
        <strain evidence="2 3">Bd21</strain>
    </source>
</reference>
<keyword evidence="4" id="KW-1185">Reference proteome</keyword>
<feature type="compositionally biased region" description="Polar residues" evidence="1">
    <location>
        <begin position="12"/>
        <end position="25"/>
    </location>
</feature>